<dbReference type="EMBL" id="CM042886">
    <property type="protein sequence ID" value="KAI4339318.1"/>
    <property type="molecule type" value="Genomic_DNA"/>
</dbReference>
<accession>A0ACB9NT35</accession>
<keyword evidence="2" id="KW-1185">Reference proteome</keyword>
<gene>
    <name evidence="1" type="ORF">MLD38_024275</name>
</gene>
<dbReference type="Proteomes" id="UP001057402">
    <property type="component" value="Chromosome 7"/>
</dbReference>
<reference evidence="2" key="1">
    <citation type="journal article" date="2023" name="Front. Plant Sci.">
        <title>Chromosomal-level genome assembly of Melastoma candidum provides insights into trichome evolution.</title>
        <authorList>
            <person name="Zhong Y."/>
            <person name="Wu W."/>
            <person name="Sun C."/>
            <person name="Zou P."/>
            <person name="Liu Y."/>
            <person name="Dai S."/>
            <person name="Zhou R."/>
        </authorList>
    </citation>
    <scope>NUCLEOTIDE SEQUENCE [LARGE SCALE GENOMIC DNA]</scope>
</reference>
<sequence>MGQVQSETSGSGTSSANDRGPTDRSTEEMPQGRSMDSLLAEAAAYGDDENESIDAKAQKALDCPCIAHLRTGPCGTQFSEAFLCFMKSTTEEKGSDCVNPFVALQSCIKENPGAFSKDVLEDDESEVEAKEVEEPKPPEYRISPPRWAMETDSPKHRL</sequence>
<protein>
    <submittedName>
        <fullName evidence="1">Uncharacterized protein</fullName>
    </submittedName>
</protein>
<evidence type="ECO:0000313" key="2">
    <source>
        <dbReference type="Proteomes" id="UP001057402"/>
    </source>
</evidence>
<proteinExistence type="predicted"/>
<name>A0ACB9NT35_9MYRT</name>
<organism evidence="1 2">
    <name type="scientific">Melastoma candidum</name>
    <dbReference type="NCBI Taxonomy" id="119954"/>
    <lineage>
        <taxon>Eukaryota</taxon>
        <taxon>Viridiplantae</taxon>
        <taxon>Streptophyta</taxon>
        <taxon>Embryophyta</taxon>
        <taxon>Tracheophyta</taxon>
        <taxon>Spermatophyta</taxon>
        <taxon>Magnoliopsida</taxon>
        <taxon>eudicotyledons</taxon>
        <taxon>Gunneridae</taxon>
        <taxon>Pentapetalae</taxon>
        <taxon>rosids</taxon>
        <taxon>malvids</taxon>
        <taxon>Myrtales</taxon>
        <taxon>Melastomataceae</taxon>
        <taxon>Melastomatoideae</taxon>
        <taxon>Melastomateae</taxon>
        <taxon>Melastoma</taxon>
    </lineage>
</organism>
<evidence type="ECO:0000313" key="1">
    <source>
        <dbReference type="EMBL" id="KAI4339318.1"/>
    </source>
</evidence>
<comment type="caution">
    <text evidence="1">The sequence shown here is derived from an EMBL/GenBank/DDBJ whole genome shotgun (WGS) entry which is preliminary data.</text>
</comment>